<dbReference type="PANTHER" id="PTHR18874">
    <property type="entry name" value="CMF/LEK/CENP CELL DIVISION-RELATED"/>
    <property type="match status" value="1"/>
</dbReference>
<organism evidence="3 4">
    <name type="scientific">Petrolisthes manimaculis</name>
    <dbReference type="NCBI Taxonomy" id="1843537"/>
    <lineage>
        <taxon>Eukaryota</taxon>
        <taxon>Metazoa</taxon>
        <taxon>Ecdysozoa</taxon>
        <taxon>Arthropoda</taxon>
        <taxon>Crustacea</taxon>
        <taxon>Multicrustacea</taxon>
        <taxon>Malacostraca</taxon>
        <taxon>Eumalacostraca</taxon>
        <taxon>Eucarida</taxon>
        <taxon>Decapoda</taxon>
        <taxon>Pleocyemata</taxon>
        <taxon>Anomura</taxon>
        <taxon>Galatheoidea</taxon>
        <taxon>Porcellanidae</taxon>
        <taxon>Petrolisthes</taxon>
    </lineage>
</organism>
<evidence type="ECO:0000256" key="1">
    <source>
        <dbReference type="SAM" id="MobiDB-lite"/>
    </source>
</evidence>
<accession>A0AAE1Q5Y4</accession>
<dbReference type="GO" id="GO:0000775">
    <property type="term" value="C:chromosome, centromeric region"/>
    <property type="evidence" value="ECO:0007669"/>
    <property type="project" value="InterPro"/>
</dbReference>
<protein>
    <recommendedName>
        <fullName evidence="2">Centromere protein Cenp-F N-terminal domain-containing protein</fullName>
    </recommendedName>
</protein>
<feature type="compositionally biased region" description="Basic and acidic residues" evidence="1">
    <location>
        <begin position="21"/>
        <end position="38"/>
    </location>
</feature>
<dbReference type="PANTHER" id="PTHR18874:SF10">
    <property type="entry name" value="CENTROMERE PROTEIN F"/>
    <property type="match status" value="1"/>
</dbReference>
<feature type="region of interest" description="Disordered" evidence="1">
    <location>
        <begin position="1"/>
        <end position="122"/>
    </location>
</feature>
<dbReference type="GO" id="GO:0000278">
    <property type="term" value="P:mitotic cell cycle"/>
    <property type="evidence" value="ECO:0007669"/>
    <property type="project" value="TreeGrafter"/>
</dbReference>
<feature type="domain" description="Centromere protein Cenp-F N-terminal" evidence="2">
    <location>
        <begin position="1"/>
        <end position="59"/>
    </location>
</feature>
<dbReference type="GO" id="GO:0051310">
    <property type="term" value="P:metaphase chromosome alignment"/>
    <property type="evidence" value="ECO:0007669"/>
    <property type="project" value="TreeGrafter"/>
</dbReference>
<keyword evidence="4" id="KW-1185">Reference proteome</keyword>
<dbReference type="GO" id="GO:0008017">
    <property type="term" value="F:microtubule binding"/>
    <property type="evidence" value="ECO:0007669"/>
    <property type="project" value="InterPro"/>
</dbReference>
<dbReference type="GO" id="GO:0005634">
    <property type="term" value="C:nucleus"/>
    <property type="evidence" value="ECO:0007669"/>
    <property type="project" value="TreeGrafter"/>
</dbReference>
<reference evidence="3" key="1">
    <citation type="submission" date="2023-11" db="EMBL/GenBank/DDBJ databases">
        <title>Genome assemblies of two species of porcelain crab, Petrolisthes cinctipes and Petrolisthes manimaculis (Anomura: Porcellanidae).</title>
        <authorList>
            <person name="Angst P."/>
        </authorList>
    </citation>
    <scope>NUCLEOTIDE SEQUENCE</scope>
    <source>
        <strain evidence="3">PB745_02</strain>
        <tissue evidence="3">Gill</tissue>
    </source>
</reference>
<dbReference type="InterPro" id="IPR018463">
    <property type="entry name" value="Centromere_CenpF_N"/>
</dbReference>
<evidence type="ECO:0000313" key="4">
    <source>
        <dbReference type="Proteomes" id="UP001292094"/>
    </source>
</evidence>
<feature type="compositionally biased region" description="Polar residues" evidence="1">
    <location>
        <begin position="80"/>
        <end position="108"/>
    </location>
</feature>
<evidence type="ECO:0000313" key="3">
    <source>
        <dbReference type="EMBL" id="KAK4320125.1"/>
    </source>
</evidence>
<proteinExistence type="predicted"/>
<dbReference type="Pfam" id="PF10481">
    <property type="entry name" value="CENP-F_N"/>
    <property type="match status" value="1"/>
</dbReference>
<dbReference type="GO" id="GO:0000922">
    <property type="term" value="C:spindle pole"/>
    <property type="evidence" value="ECO:0007669"/>
    <property type="project" value="TreeGrafter"/>
</dbReference>
<dbReference type="EMBL" id="JAWZYT010000692">
    <property type="protein sequence ID" value="KAK4320125.1"/>
    <property type="molecule type" value="Genomic_DNA"/>
</dbReference>
<dbReference type="AlphaFoldDB" id="A0AAE1Q5Y4"/>
<sequence>MSWFGSASEWKEGLSSSALSKVEELENQVERMKRERIQKQNQLETLQQALDNQKRKGHQPLSTITSGSAEDKGFWGNFGEKSNSSGRWNQRTPSKTPVKTAIETSQENPFRAPLQAPQKKGK</sequence>
<gene>
    <name evidence="3" type="ORF">Pmani_008998</name>
</gene>
<feature type="compositionally biased region" description="Polar residues" evidence="1">
    <location>
        <begin position="39"/>
        <end position="51"/>
    </location>
</feature>
<dbReference type="GO" id="GO:0010389">
    <property type="term" value="P:regulation of G2/M transition of mitotic cell cycle"/>
    <property type="evidence" value="ECO:0007669"/>
    <property type="project" value="TreeGrafter"/>
</dbReference>
<dbReference type="GO" id="GO:0070840">
    <property type="term" value="F:dynein complex binding"/>
    <property type="evidence" value="ECO:0007669"/>
    <property type="project" value="TreeGrafter"/>
</dbReference>
<evidence type="ECO:0000259" key="2">
    <source>
        <dbReference type="Pfam" id="PF10481"/>
    </source>
</evidence>
<dbReference type="Proteomes" id="UP001292094">
    <property type="component" value="Unassembled WGS sequence"/>
</dbReference>
<comment type="caution">
    <text evidence="3">The sequence shown here is derived from an EMBL/GenBank/DDBJ whole genome shotgun (WGS) entry which is preliminary data.</text>
</comment>
<name>A0AAE1Q5Y4_9EUCA</name>
<dbReference type="InterPro" id="IPR043513">
    <property type="entry name" value="Cenp-F"/>
</dbReference>